<dbReference type="InterPro" id="IPR021109">
    <property type="entry name" value="Peptidase_aspartic_dom_sf"/>
</dbReference>
<evidence type="ECO:0000256" key="1">
    <source>
        <dbReference type="ARBA" id="ARBA00007447"/>
    </source>
</evidence>
<protein>
    <recommendedName>
        <fullName evidence="9">Peptidase A1 domain-containing protein</fullName>
    </recommendedName>
</protein>
<dbReference type="GO" id="GO:0006508">
    <property type="term" value="P:proteolysis"/>
    <property type="evidence" value="ECO:0007669"/>
    <property type="project" value="UniProtKB-KW"/>
</dbReference>
<dbReference type="GeneID" id="5546506"/>
<evidence type="ECO:0000256" key="2">
    <source>
        <dbReference type="ARBA" id="ARBA00022670"/>
    </source>
</evidence>
<dbReference type="InParanoid" id="A7THR5"/>
<dbReference type="PROSITE" id="PS00141">
    <property type="entry name" value="ASP_PROTEASE"/>
    <property type="match status" value="2"/>
</dbReference>
<dbReference type="PANTHER" id="PTHR47966:SF65">
    <property type="entry name" value="ASPARTIC-TYPE ENDOPEPTIDASE"/>
    <property type="match status" value="1"/>
</dbReference>
<dbReference type="eggNOG" id="KOG1339">
    <property type="taxonomic scope" value="Eukaryota"/>
</dbReference>
<keyword evidence="11" id="KW-1185">Reference proteome</keyword>
<dbReference type="MEROPS" id="A01.030"/>
<dbReference type="GO" id="GO:0004190">
    <property type="term" value="F:aspartic-type endopeptidase activity"/>
    <property type="evidence" value="ECO:0007669"/>
    <property type="project" value="UniProtKB-KW"/>
</dbReference>
<dbReference type="RefSeq" id="XP_001646089.1">
    <property type="nucleotide sequence ID" value="XM_001646039.1"/>
</dbReference>
<feature type="domain" description="Peptidase A1" evidence="9">
    <location>
        <begin position="109"/>
        <end position="444"/>
    </location>
</feature>
<reference evidence="10 11" key="1">
    <citation type="journal article" date="2007" name="Proc. Natl. Acad. Sci. U.S.A.">
        <title>Independent sorting-out of thousands of duplicated gene pairs in two yeast species descended from a whole-genome duplication.</title>
        <authorList>
            <person name="Scannell D.R."/>
            <person name="Frank A.C."/>
            <person name="Conant G.C."/>
            <person name="Byrne K.P."/>
            <person name="Woolfit M."/>
            <person name="Wolfe K.H."/>
        </authorList>
    </citation>
    <scope>NUCLEOTIDE SEQUENCE [LARGE SCALE GENOMIC DNA]</scope>
    <source>
        <strain evidence="11">ATCC 22028 / DSM 70294 / BCRC 21397 / CBS 2163 / NBRC 10782 / NRRL Y-8283 / UCD 57-17</strain>
    </source>
</reference>
<dbReference type="InterPro" id="IPR033876">
    <property type="entry name" value="SAP-like"/>
</dbReference>
<dbReference type="AlphaFoldDB" id="A7THR5"/>
<dbReference type="KEGG" id="vpo:Kpol_543p61"/>
<dbReference type="PROSITE" id="PS51257">
    <property type="entry name" value="PROKAR_LIPOPROTEIN"/>
    <property type="match status" value="1"/>
</dbReference>
<keyword evidence="5 7" id="KW-0378">Hydrolase</keyword>
<dbReference type="PROSITE" id="PS51767">
    <property type="entry name" value="PEPTIDASE_A1"/>
    <property type="match status" value="1"/>
</dbReference>
<dbReference type="Pfam" id="PF00026">
    <property type="entry name" value="Asp"/>
    <property type="match status" value="1"/>
</dbReference>
<proteinExistence type="inferred from homology"/>
<evidence type="ECO:0000256" key="5">
    <source>
        <dbReference type="ARBA" id="ARBA00022801"/>
    </source>
</evidence>
<dbReference type="PRINTS" id="PR00792">
    <property type="entry name" value="PEPSIN"/>
</dbReference>
<keyword evidence="2 7" id="KW-0645">Protease</keyword>
<feature type="region of interest" description="Disordered" evidence="8">
    <location>
        <begin position="501"/>
        <end position="565"/>
    </location>
</feature>
<accession>A7THR5</accession>
<keyword evidence="3" id="KW-0732">Signal</keyword>
<dbReference type="HOGENOM" id="CLU_013253_9_1_1"/>
<feature type="active site" evidence="6">
    <location>
        <position position="339"/>
    </location>
</feature>
<evidence type="ECO:0000256" key="4">
    <source>
        <dbReference type="ARBA" id="ARBA00022750"/>
    </source>
</evidence>
<dbReference type="FunCoup" id="A7THR5">
    <property type="interactions" value="391"/>
</dbReference>
<evidence type="ECO:0000256" key="3">
    <source>
        <dbReference type="ARBA" id="ARBA00022729"/>
    </source>
</evidence>
<dbReference type="PANTHER" id="PTHR47966">
    <property type="entry name" value="BETA-SITE APP-CLEAVING ENZYME, ISOFORM A-RELATED"/>
    <property type="match status" value="1"/>
</dbReference>
<evidence type="ECO:0000313" key="10">
    <source>
        <dbReference type="EMBL" id="EDO18231.1"/>
    </source>
</evidence>
<evidence type="ECO:0000313" key="11">
    <source>
        <dbReference type="Proteomes" id="UP000000267"/>
    </source>
</evidence>
<dbReference type="OrthoDB" id="771136at2759"/>
<evidence type="ECO:0000256" key="7">
    <source>
        <dbReference type="RuleBase" id="RU000454"/>
    </source>
</evidence>
<feature type="compositionally biased region" description="Low complexity" evidence="8">
    <location>
        <begin position="501"/>
        <end position="564"/>
    </location>
</feature>
<evidence type="ECO:0000256" key="6">
    <source>
        <dbReference type="PIRSR" id="PIRSR601461-1"/>
    </source>
</evidence>
<dbReference type="Gene3D" id="2.40.70.10">
    <property type="entry name" value="Acid Proteases"/>
    <property type="match status" value="2"/>
</dbReference>
<dbReference type="CDD" id="cd05474">
    <property type="entry name" value="SAP_like"/>
    <property type="match status" value="1"/>
</dbReference>
<dbReference type="InterPro" id="IPR001969">
    <property type="entry name" value="Aspartic_peptidase_AS"/>
</dbReference>
<comment type="similarity">
    <text evidence="1 7">Belongs to the peptidase A1 family.</text>
</comment>
<evidence type="ECO:0000256" key="8">
    <source>
        <dbReference type="SAM" id="MobiDB-lite"/>
    </source>
</evidence>
<dbReference type="EMBL" id="DS480392">
    <property type="protein sequence ID" value="EDO18231.1"/>
    <property type="molecule type" value="Genomic_DNA"/>
</dbReference>
<dbReference type="FunFam" id="2.40.70.10:FF:000023">
    <property type="entry name" value="Aspartic protease"/>
    <property type="match status" value="1"/>
</dbReference>
<dbReference type="Proteomes" id="UP000000267">
    <property type="component" value="Unassembled WGS sequence"/>
</dbReference>
<dbReference type="FunFam" id="2.40.70.10:FF:000011">
    <property type="entry name" value="Aspartic protease"/>
    <property type="match status" value="1"/>
</dbReference>
<dbReference type="InterPro" id="IPR001461">
    <property type="entry name" value="Aspartic_peptidase_A1"/>
</dbReference>
<name>A7THR5_VANPO</name>
<dbReference type="SUPFAM" id="SSF50630">
    <property type="entry name" value="Acid proteases"/>
    <property type="match status" value="1"/>
</dbReference>
<dbReference type="GO" id="GO:0071944">
    <property type="term" value="C:cell periphery"/>
    <property type="evidence" value="ECO:0007669"/>
    <property type="project" value="UniProtKB-ARBA"/>
</dbReference>
<sequence>MKLFTSKESAIAMALAFSACIDQAASFALPFGLGKKRVVSELEIPHGKHAKAQQPGASNESQGFVRYHFDKLVGDSFENASNKNKRYANIVKRDNGVEEVEIMNQSNFYSVSLSIGSNAQNVTVLLDTGSSDLWVTGSNNPLCSRGDSNSDAVDCAKFGTFNPSTSDTWSSNETSFSISYADSSYASGTWGQDTLKLQDLDVTGLSFAVANYTNSTVGVLGIGLPSLEVTYSGSNNVAGTRYQYENFPLLLKNSGATKANAYSLYLNDLDSRTGSVLFGGVDHNKYSGTLYTIPLVNTLRAAGFSQPVEFDVTLQGMGISDDEHGNVTLTTTKIPALLDSGTTLVYLPSALVSLIADEYDAVYNSRTGYYVMNCPDSDEDSQIVFDFGGFHISTNLTTYIIQAVGGICVLGILPQSSGTAILGDSFLQHAYVVYDLDNLEISMAQASFETDDENVEVISSSIPSAVKAPGYSSTWSTFSSISSGGNIFTVDVNTASASSSGSSATSSASSGSGAASGSTSSGTARSSSSANSGQTTSRAASTTTRSSSSSRSSSSTSRSGSGTSNDAMHIAAAPSLFVFIASLLTMVF</sequence>
<evidence type="ECO:0000259" key="9">
    <source>
        <dbReference type="PROSITE" id="PS51767"/>
    </source>
</evidence>
<organism evidence="11">
    <name type="scientific">Vanderwaltozyma polyspora (strain ATCC 22028 / DSM 70294 / BCRC 21397 / CBS 2163 / NBRC 10782 / NRRL Y-8283 / UCD 57-17)</name>
    <name type="common">Kluyveromyces polysporus</name>
    <dbReference type="NCBI Taxonomy" id="436907"/>
    <lineage>
        <taxon>Eukaryota</taxon>
        <taxon>Fungi</taxon>
        <taxon>Dikarya</taxon>
        <taxon>Ascomycota</taxon>
        <taxon>Saccharomycotina</taxon>
        <taxon>Saccharomycetes</taxon>
        <taxon>Saccharomycetales</taxon>
        <taxon>Saccharomycetaceae</taxon>
        <taxon>Vanderwaltozyma</taxon>
    </lineage>
</organism>
<gene>
    <name evidence="10" type="ORF">Kpol_543p61</name>
</gene>
<feature type="active site" evidence="6">
    <location>
        <position position="127"/>
    </location>
</feature>
<dbReference type="InterPro" id="IPR033121">
    <property type="entry name" value="PEPTIDASE_A1"/>
</dbReference>
<dbReference type="STRING" id="436907.A7THR5"/>
<keyword evidence="4 7" id="KW-0064">Aspartyl protease</keyword>
<dbReference type="OMA" id="PEDGVCF"/>